<dbReference type="GO" id="GO:0140327">
    <property type="term" value="F:flippase activity"/>
    <property type="evidence" value="ECO:0007669"/>
    <property type="project" value="UniProtKB-ARBA"/>
</dbReference>
<feature type="transmembrane region" description="Helical" evidence="15">
    <location>
        <begin position="1012"/>
        <end position="1032"/>
    </location>
</feature>
<keyword evidence="4 14" id="KW-0479">Metal-binding</keyword>
<evidence type="ECO:0000256" key="4">
    <source>
        <dbReference type="ARBA" id="ARBA00022723"/>
    </source>
</evidence>
<dbReference type="NCBIfam" id="TIGR01652">
    <property type="entry name" value="ATPase-Plipid"/>
    <property type="match status" value="2"/>
</dbReference>
<feature type="domain" description="P-type ATPase C-terminal" evidence="18">
    <location>
        <begin position="948"/>
        <end position="1189"/>
    </location>
</feature>
<feature type="binding site" evidence="13">
    <location>
        <position position="411"/>
    </location>
    <ligand>
        <name>ATP</name>
        <dbReference type="ChEBI" id="CHEBI:30616"/>
    </ligand>
</feature>
<evidence type="ECO:0000256" key="5">
    <source>
        <dbReference type="ARBA" id="ARBA00022741"/>
    </source>
</evidence>
<feature type="region of interest" description="Disordered" evidence="16">
    <location>
        <begin position="1"/>
        <end position="21"/>
    </location>
</feature>
<dbReference type="Pfam" id="PF13246">
    <property type="entry name" value="Cation_ATPase"/>
    <property type="match status" value="1"/>
</dbReference>
<evidence type="ECO:0000259" key="17">
    <source>
        <dbReference type="Pfam" id="PF16209"/>
    </source>
</evidence>
<dbReference type="InterPro" id="IPR036412">
    <property type="entry name" value="HAD-like_sf"/>
</dbReference>
<dbReference type="AlphaFoldDB" id="A0A7M5UHV0"/>
<keyword evidence="5 13" id="KW-0547">Nucleotide-binding</keyword>
<dbReference type="GO" id="GO:0000287">
    <property type="term" value="F:magnesium ion binding"/>
    <property type="evidence" value="ECO:0007669"/>
    <property type="project" value="UniProtKB-UniRule"/>
</dbReference>
<evidence type="ECO:0000256" key="2">
    <source>
        <dbReference type="ARBA" id="ARBA00008109"/>
    </source>
</evidence>
<feature type="binding site" evidence="14">
    <location>
        <position position="412"/>
    </location>
    <ligand>
        <name>Mg(2+)</name>
        <dbReference type="ChEBI" id="CHEBI:18420"/>
    </ligand>
</feature>
<dbReference type="PROSITE" id="PS00154">
    <property type="entry name" value="ATPASE_E1_E2"/>
    <property type="match status" value="1"/>
</dbReference>
<sequence length="1233" mass="139261">MVRKKFNLPGQSSQSADNGEVDNTWTVIPSAILKSEDSKTSTQKHKNNKIKTTKYTLLSFLPKNLFEQFHRFANVYFLFIVILNWIPAVNAFGKEIAMLPLIFVLAVTAIKDLIEDRQRYSSDKIVNNRIAAVYDSDTEKFPDKKWSNIEVGDIVKLYNNDILPADMLLLNSSDENGLCHVSTANLDGETNLKQKQIPKGFLEDGHIFKVKEDVTFQVKCETPNNNLHNFYGYIVQSNGGEIAIDRNNLLLRGCVIKNTESLYGLVIYAGHDTKAMLNNSGTRYKRSRLEKDINKDVLGCVAILFVLCLTGAIGTGYWTSENGLYEDMFMGYVADSPAFEGFLRFLTFVIILQVIIPISLYVSVEIVKLGQVYFINHDIGLYYPETAQYPVCRATNINEDLGQIQYIFSDKTGTLTENKMVFKKYSIAGHSFVHPEGRDDEDTMQLCERLYKDTDKANGDDLMRTWDEFFTVLTICNTVVVSSQPEVISDTLETSADFTFAEDERNGTLNGTTTHKKLSLPTNSLNGSANIKHLPRSMTMSGPEVTIDPASPQTENGLVRLNDSGVDFLSTERRVRVFSTKISDRLSRSIDSINSWLNYGLVPTYEYESPDEGALVKASSLYNYKLANRTPEQIFFTTPDGEIKVYDILQVLTFDSARKRMSIIVRDDEGQIKMYSKGADTTIMSRLADDQEDLVKNTDEQLEGFAKDGLRTLCIAKRDLSEEEYEGWLEQHKQAEVALTDRDEKLAQSAETIETNFTLLGATGIDDRLQEGVPETIASLRHAGIKLWILTGDKQETAVNIGFSCKLLDPAMEIITLNSSTKEQCKELLQQIKMRLDSQWPSYTVLPTHRYSTDQNSRPPLALIIDGITLSFTLEKPLDSTFIEIAKRCESVICCRATPLQKASVVKLVRDNLKVMTLAIGDGANDVSMLQTAEIGVGIAGQEGVQAVMASDFVLGRFYFLKRLLLLHGFWCYERISRMILYFFYKNAMFVALLFWYQIYNGFSGSNTIDDVSLILYNLAFTSLPPIFNGVFDQCLPEKAVFSRPILYQLGQYGKAYTRPWFWVSIIDAFYQSLILFFIPYFTYLSLPNAGMLVLGILFHQLAVVTANLHCAIETPNWTIIHFVIIFGSVVISFLYFFIYSAFTEVSLYWGIFHLMGHAEFWLLLIFCPFLAVLPRLVLRVFQTSFYPSVLQRVRSHLTASGELADNKMKSFGDEPCQNNDGDNGTNQTSSAT</sequence>
<dbReference type="SFLD" id="SFLDS00003">
    <property type="entry name" value="Haloacid_Dehalogenase"/>
    <property type="match status" value="1"/>
</dbReference>
<feature type="binding site" evidence="13">
    <location>
        <position position="926"/>
    </location>
    <ligand>
        <name>ATP</name>
        <dbReference type="ChEBI" id="CHEBI:30616"/>
    </ligand>
</feature>
<dbReference type="NCBIfam" id="TIGR01494">
    <property type="entry name" value="ATPase_P-type"/>
    <property type="match status" value="1"/>
</dbReference>
<keyword evidence="3 15" id="KW-0812">Transmembrane</keyword>
<dbReference type="GO" id="GO:0045332">
    <property type="term" value="P:phospholipid translocation"/>
    <property type="evidence" value="ECO:0007669"/>
    <property type="project" value="TreeGrafter"/>
</dbReference>
<comment type="subcellular location">
    <subcellularLocation>
        <location evidence="1 15">Membrane</location>
        <topology evidence="1 15">Multi-pass membrane protein</topology>
    </subcellularLocation>
</comment>
<feature type="binding site" evidence="13">
    <location>
        <position position="412"/>
    </location>
    <ligand>
        <name>ATP</name>
        <dbReference type="ChEBI" id="CHEBI:30616"/>
    </ligand>
</feature>
<evidence type="ECO:0000259" key="18">
    <source>
        <dbReference type="Pfam" id="PF16212"/>
    </source>
</evidence>
<dbReference type="PANTHER" id="PTHR24092:SF218">
    <property type="entry name" value="PHOSPHOLIPID-TRANSPORTING ATPASE"/>
    <property type="match status" value="1"/>
</dbReference>
<organism evidence="19 20">
    <name type="scientific">Clytia hemisphaerica</name>
    <dbReference type="NCBI Taxonomy" id="252671"/>
    <lineage>
        <taxon>Eukaryota</taxon>
        <taxon>Metazoa</taxon>
        <taxon>Cnidaria</taxon>
        <taxon>Hydrozoa</taxon>
        <taxon>Hydroidolina</taxon>
        <taxon>Leptothecata</taxon>
        <taxon>Obeliida</taxon>
        <taxon>Clytiidae</taxon>
        <taxon>Clytia</taxon>
    </lineage>
</organism>
<dbReference type="InterPro" id="IPR032630">
    <property type="entry name" value="P_typ_ATPase_c"/>
</dbReference>
<accession>A0A7M5UHV0</accession>
<dbReference type="EnsemblMetazoa" id="CLYHEMT010510.1">
    <property type="protein sequence ID" value="CLYHEMP010510.1"/>
    <property type="gene ID" value="CLYHEMG010510"/>
</dbReference>
<feature type="transmembrane region" description="Helical" evidence="15">
    <location>
        <begin position="1090"/>
        <end position="1113"/>
    </location>
</feature>
<keyword evidence="8 15" id="KW-1278">Translocase</keyword>
<dbReference type="Gene3D" id="2.70.150.10">
    <property type="entry name" value="Calcium-transporting ATPase, cytoplasmic transduction domain A"/>
    <property type="match status" value="1"/>
</dbReference>
<feature type="compositionally biased region" description="Polar residues" evidence="16">
    <location>
        <begin position="1217"/>
        <end position="1233"/>
    </location>
</feature>
<dbReference type="FunFam" id="3.40.50.1000:FF:000023">
    <property type="entry name" value="Phospholipid-transporting ATPase"/>
    <property type="match status" value="1"/>
</dbReference>
<dbReference type="CDD" id="cd02073">
    <property type="entry name" value="P-type_ATPase_APLT_Dnf-like"/>
    <property type="match status" value="1"/>
</dbReference>
<feature type="binding site" evidence="14">
    <location>
        <position position="922"/>
    </location>
    <ligand>
        <name>Mg(2+)</name>
        <dbReference type="ChEBI" id="CHEBI:18420"/>
    </ligand>
</feature>
<evidence type="ECO:0000256" key="14">
    <source>
        <dbReference type="PIRSR" id="PIRSR606539-3"/>
    </source>
</evidence>
<feature type="region of interest" description="Disordered" evidence="16">
    <location>
        <begin position="1210"/>
        <end position="1233"/>
    </location>
</feature>
<feature type="binding site" evidence="13">
    <location>
        <position position="410"/>
    </location>
    <ligand>
        <name>ATP</name>
        <dbReference type="ChEBI" id="CHEBI:30616"/>
    </ligand>
</feature>
<dbReference type="GO" id="GO:0005524">
    <property type="term" value="F:ATP binding"/>
    <property type="evidence" value="ECO:0007669"/>
    <property type="project" value="UniProtKB-UniRule"/>
</dbReference>
<evidence type="ECO:0000256" key="3">
    <source>
        <dbReference type="ARBA" id="ARBA00022692"/>
    </source>
</evidence>
<evidence type="ECO:0000313" key="19">
    <source>
        <dbReference type="EnsemblMetazoa" id="CLYHEMP010510.1"/>
    </source>
</evidence>
<dbReference type="SFLD" id="SFLDF00027">
    <property type="entry name" value="p-type_atpase"/>
    <property type="match status" value="1"/>
</dbReference>
<keyword evidence="20" id="KW-1185">Reference proteome</keyword>
<dbReference type="GO" id="GO:0005783">
    <property type="term" value="C:endoplasmic reticulum"/>
    <property type="evidence" value="ECO:0007669"/>
    <property type="project" value="UniProtKB-ARBA"/>
</dbReference>
<evidence type="ECO:0000256" key="7">
    <source>
        <dbReference type="ARBA" id="ARBA00022842"/>
    </source>
</evidence>
<dbReference type="InterPro" id="IPR001757">
    <property type="entry name" value="P_typ_ATPase"/>
</dbReference>
<dbReference type="Gene3D" id="3.40.1110.10">
    <property type="entry name" value="Calcium-transporting ATPase, cytoplasmic domain N"/>
    <property type="match status" value="2"/>
</dbReference>
<comment type="cofactor">
    <cofactor evidence="14">
        <name>Mg(2+)</name>
        <dbReference type="ChEBI" id="CHEBI:18420"/>
    </cofactor>
</comment>
<keyword evidence="10 15" id="KW-0472">Membrane</keyword>
<evidence type="ECO:0000256" key="9">
    <source>
        <dbReference type="ARBA" id="ARBA00022989"/>
    </source>
</evidence>
<feature type="transmembrane region" description="Helical" evidence="15">
    <location>
        <begin position="72"/>
        <end position="90"/>
    </location>
</feature>
<evidence type="ECO:0000256" key="10">
    <source>
        <dbReference type="ARBA" id="ARBA00023136"/>
    </source>
</evidence>
<feature type="binding site" evidence="13">
    <location>
        <position position="612"/>
    </location>
    <ligand>
        <name>ATP</name>
        <dbReference type="ChEBI" id="CHEBI:30616"/>
    </ligand>
</feature>
<dbReference type="RefSeq" id="XP_066918350.1">
    <property type="nucleotide sequence ID" value="XM_067062249.1"/>
</dbReference>
<dbReference type="InterPro" id="IPR032631">
    <property type="entry name" value="P-type_ATPase_N"/>
</dbReference>
<dbReference type="PANTHER" id="PTHR24092">
    <property type="entry name" value="PROBABLE PHOSPHOLIPID-TRANSPORTING ATPASE"/>
    <property type="match status" value="1"/>
</dbReference>
<dbReference type="OrthoDB" id="377733at2759"/>
<dbReference type="InterPro" id="IPR044492">
    <property type="entry name" value="P_typ_ATPase_HD_dom"/>
</dbReference>
<dbReference type="PRINTS" id="PR00119">
    <property type="entry name" value="CATATPASE"/>
</dbReference>
<evidence type="ECO:0000256" key="6">
    <source>
        <dbReference type="ARBA" id="ARBA00022840"/>
    </source>
</evidence>
<feature type="domain" description="P-type ATPase N-terminal" evidence="17">
    <location>
        <begin position="38"/>
        <end position="96"/>
    </location>
</feature>
<dbReference type="SUPFAM" id="SSF81660">
    <property type="entry name" value="Metal cation-transporting ATPase, ATP-binding domain N"/>
    <property type="match status" value="1"/>
</dbReference>
<feature type="binding site" evidence="14">
    <location>
        <position position="926"/>
    </location>
    <ligand>
        <name>Mg(2+)</name>
        <dbReference type="ChEBI" id="CHEBI:18420"/>
    </ligand>
</feature>
<keyword evidence="7 14" id="KW-0460">Magnesium</keyword>
<dbReference type="Pfam" id="PF16209">
    <property type="entry name" value="PhoLip_ATPase_N"/>
    <property type="match status" value="1"/>
</dbReference>
<dbReference type="SFLD" id="SFLDG00002">
    <property type="entry name" value="C1.7:_P-type_atpase_like"/>
    <property type="match status" value="1"/>
</dbReference>
<feature type="binding site" evidence="13">
    <location>
        <position position="792"/>
    </location>
    <ligand>
        <name>ATP</name>
        <dbReference type="ChEBI" id="CHEBI:30616"/>
    </ligand>
</feature>
<evidence type="ECO:0000256" key="8">
    <source>
        <dbReference type="ARBA" id="ARBA00022967"/>
    </source>
</evidence>
<feature type="binding site" evidence="13">
    <location>
        <position position="902"/>
    </location>
    <ligand>
        <name>ATP</name>
        <dbReference type="ChEBI" id="CHEBI:30616"/>
    </ligand>
</feature>
<feature type="binding site" evidence="13">
    <location>
        <position position="793"/>
    </location>
    <ligand>
        <name>ATP</name>
        <dbReference type="ChEBI" id="CHEBI:30616"/>
    </ligand>
</feature>
<feature type="binding site" evidence="13">
    <location>
        <position position="896"/>
    </location>
    <ligand>
        <name>ATP</name>
        <dbReference type="ChEBI" id="CHEBI:30616"/>
    </ligand>
</feature>
<feature type="binding site" evidence="13">
    <location>
        <position position="791"/>
    </location>
    <ligand>
        <name>ATP</name>
        <dbReference type="ChEBI" id="CHEBI:30616"/>
    </ligand>
</feature>
<feature type="transmembrane region" description="Helical" evidence="15">
    <location>
        <begin position="1161"/>
        <end position="1179"/>
    </location>
</feature>
<evidence type="ECO:0000313" key="20">
    <source>
        <dbReference type="Proteomes" id="UP000594262"/>
    </source>
</evidence>
<dbReference type="GO" id="GO:0005886">
    <property type="term" value="C:plasma membrane"/>
    <property type="evidence" value="ECO:0007669"/>
    <property type="project" value="TreeGrafter"/>
</dbReference>
<dbReference type="GeneID" id="136805708"/>
<evidence type="ECO:0000256" key="15">
    <source>
        <dbReference type="RuleBase" id="RU362033"/>
    </source>
</evidence>
<feature type="transmembrane region" description="Helical" evidence="15">
    <location>
        <begin position="96"/>
        <end position="114"/>
    </location>
</feature>
<dbReference type="InterPro" id="IPR008250">
    <property type="entry name" value="ATPase_P-typ_transduc_dom_A_sf"/>
</dbReference>
<dbReference type="SUPFAM" id="SSF56784">
    <property type="entry name" value="HAD-like"/>
    <property type="match status" value="1"/>
</dbReference>
<feature type="binding site" evidence="13">
    <location>
        <position position="654"/>
    </location>
    <ligand>
        <name>ATP</name>
        <dbReference type="ChEBI" id="CHEBI:30616"/>
    </ligand>
</feature>
<dbReference type="InterPro" id="IPR023214">
    <property type="entry name" value="HAD_sf"/>
</dbReference>
<reference evidence="19" key="1">
    <citation type="submission" date="2021-01" db="UniProtKB">
        <authorList>
            <consortium name="EnsemblMetazoa"/>
        </authorList>
    </citation>
    <scope>IDENTIFICATION</scope>
</reference>
<feature type="transmembrane region" description="Helical" evidence="15">
    <location>
        <begin position="342"/>
        <end position="364"/>
    </location>
</feature>
<dbReference type="FunFam" id="3.40.50.1000:FF:000001">
    <property type="entry name" value="Phospholipid-transporting ATPase IC"/>
    <property type="match status" value="1"/>
</dbReference>
<dbReference type="InterPro" id="IPR023298">
    <property type="entry name" value="ATPase_P-typ_TM_dom_sf"/>
</dbReference>
<feature type="transmembrane region" description="Helical" evidence="15">
    <location>
        <begin position="1061"/>
        <end position="1084"/>
    </location>
</feature>
<feature type="binding site" evidence="13">
    <location>
        <position position="677"/>
    </location>
    <ligand>
        <name>ATP</name>
        <dbReference type="ChEBI" id="CHEBI:30616"/>
    </ligand>
</feature>
<dbReference type="EC" id="7.6.2.1" evidence="15"/>
<feature type="transmembrane region" description="Helical" evidence="15">
    <location>
        <begin position="297"/>
        <end position="318"/>
    </location>
</feature>
<keyword evidence="9 15" id="KW-1133">Transmembrane helix</keyword>
<evidence type="ECO:0000256" key="13">
    <source>
        <dbReference type="PIRSR" id="PIRSR606539-2"/>
    </source>
</evidence>
<protein>
    <recommendedName>
        <fullName evidence="15">Phospholipid-transporting ATPase</fullName>
        <ecNumber evidence="15">7.6.2.1</ecNumber>
    </recommendedName>
</protein>
<evidence type="ECO:0000256" key="12">
    <source>
        <dbReference type="PIRSR" id="PIRSR606539-1"/>
    </source>
</evidence>
<dbReference type="SUPFAM" id="SSF81653">
    <property type="entry name" value="Calcium ATPase, transduction domain A"/>
    <property type="match status" value="1"/>
</dbReference>
<feature type="binding site" evidence="14">
    <location>
        <position position="410"/>
    </location>
    <ligand>
        <name>Mg(2+)</name>
        <dbReference type="ChEBI" id="CHEBI:18420"/>
    </ligand>
</feature>
<feature type="active site" description="4-aspartylphosphate intermediate" evidence="12">
    <location>
        <position position="410"/>
    </location>
</feature>
<dbReference type="Gene3D" id="3.40.50.1000">
    <property type="entry name" value="HAD superfamily/HAD-like"/>
    <property type="match status" value="2"/>
</dbReference>
<comment type="catalytic activity">
    <reaction evidence="11 15">
        <text>ATP + H2O + phospholipidSide 1 = ADP + phosphate + phospholipidSide 2.</text>
        <dbReference type="EC" id="7.6.2.1"/>
    </reaction>
</comment>
<dbReference type="InterPro" id="IPR018303">
    <property type="entry name" value="ATPase_P-typ_P_site"/>
</dbReference>
<dbReference type="GO" id="GO:0016887">
    <property type="term" value="F:ATP hydrolysis activity"/>
    <property type="evidence" value="ECO:0007669"/>
    <property type="project" value="InterPro"/>
</dbReference>
<feature type="compositionally biased region" description="Polar residues" evidence="16">
    <location>
        <begin position="9"/>
        <end position="21"/>
    </location>
</feature>
<feature type="transmembrane region" description="Helical" evidence="15">
    <location>
        <begin position="1120"/>
        <end position="1141"/>
    </location>
</feature>
<dbReference type="InterPro" id="IPR006539">
    <property type="entry name" value="P-type_ATPase_IV"/>
</dbReference>
<keyword evidence="6 13" id="KW-0067">ATP-binding</keyword>
<feature type="transmembrane region" description="Helical" evidence="15">
    <location>
        <begin position="980"/>
        <end position="1000"/>
    </location>
</feature>
<evidence type="ECO:0000256" key="1">
    <source>
        <dbReference type="ARBA" id="ARBA00004141"/>
    </source>
</evidence>
<dbReference type="Pfam" id="PF16212">
    <property type="entry name" value="PhoLip_ATPase_C"/>
    <property type="match status" value="1"/>
</dbReference>
<dbReference type="InterPro" id="IPR023299">
    <property type="entry name" value="ATPase_P-typ_cyto_dom_N"/>
</dbReference>
<dbReference type="SUPFAM" id="SSF81665">
    <property type="entry name" value="Calcium ATPase, transmembrane domain M"/>
    <property type="match status" value="1"/>
</dbReference>
<feature type="binding site" evidence="13">
    <location>
        <position position="925"/>
    </location>
    <ligand>
        <name>ATP</name>
        <dbReference type="ChEBI" id="CHEBI:30616"/>
    </ligand>
</feature>
<name>A0A7M5UHV0_9CNID</name>
<comment type="similarity">
    <text evidence="2 15">Belongs to the cation transport ATPase (P-type) (TC 3.A.3) family. Type IV subfamily.</text>
</comment>
<evidence type="ECO:0000256" key="11">
    <source>
        <dbReference type="ARBA" id="ARBA00034036"/>
    </source>
</evidence>
<proteinExistence type="inferred from homology"/>
<dbReference type="FunFam" id="2.70.150.10:FF:000054">
    <property type="entry name" value="Phospholipid-transporting ATPase"/>
    <property type="match status" value="1"/>
</dbReference>
<dbReference type="Proteomes" id="UP000594262">
    <property type="component" value="Unplaced"/>
</dbReference>
<evidence type="ECO:0000256" key="16">
    <source>
        <dbReference type="SAM" id="MobiDB-lite"/>
    </source>
</evidence>
<feature type="binding site" evidence="13">
    <location>
        <position position="711"/>
    </location>
    <ligand>
        <name>ATP</name>
        <dbReference type="ChEBI" id="CHEBI:30616"/>
    </ligand>
</feature>